<keyword evidence="3" id="KW-1185">Reference proteome</keyword>
<evidence type="ECO:0000313" key="3">
    <source>
        <dbReference type="Proteomes" id="UP000001194"/>
    </source>
</evidence>
<dbReference type="EMBL" id="DS547092">
    <property type="protein sequence ID" value="EDR14668.1"/>
    <property type="molecule type" value="Genomic_DNA"/>
</dbReference>
<accession>B0CUG8</accession>
<dbReference type="Proteomes" id="UP000001194">
    <property type="component" value="Unassembled WGS sequence"/>
</dbReference>
<dbReference type="GeneID" id="6070951"/>
<organism evidence="3">
    <name type="scientific">Laccaria bicolor (strain S238N-H82 / ATCC MYA-4686)</name>
    <name type="common">Bicoloured deceiver</name>
    <name type="synonym">Laccaria laccata var. bicolor</name>
    <dbReference type="NCBI Taxonomy" id="486041"/>
    <lineage>
        <taxon>Eukaryota</taxon>
        <taxon>Fungi</taxon>
        <taxon>Dikarya</taxon>
        <taxon>Basidiomycota</taxon>
        <taxon>Agaricomycotina</taxon>
        <taxon>Agaricomycetes</taxon>
        <taxon>Agaricomycetidae</taxon>
        <taxon>Agaricales</taxon>
        <taxon>Agaricineae</taxon>
        <taxon>Hydnangiaceae</taxon>
        <taxon>Laccaria</taxon>
    </lineage>
</organism>
<gene>
    <name evidence="2" type="ORF">LACBIDRAFT_305529</name>
</gene>
<dbReference type="AlphaFoldDB" id="B0CUG8"/>
<dbReference type="HOGENOM" id="CLU_020221_0_0_1"/>
<sequence length="615" mass="70030">MSSPSSSSSLFHGSPERLLPEKHDHMAVDDPPTSTSPKAPFVQAIISDRVPRLPVQKKHPSTMFLSSSRLNELPSHHSPSTHMASGLSTKQILSQGALVPTLIKNIVSSSPQKCSWAGPLELRHHTGATQSRTMQFICNIGLFKKTTPKFKRLEMANILSELKKVQLMSFHDVEDFYIISQSCKPPCQFGQFGPRTPRDAALFSLVIKMMTRARKVALLPLTSHGHLIGHIIFLPEALQANIHNFLQVPSNFNGVTGESLTAAIILWTLQHRTPYLSPFKKFPQRLITDVPKIKHQENFLQARKKLILAIQMLGFPHKLYEFFHDTVKDRTFSIWWKTLNDSEASALETSRLQDILETTYARHVGYEKNARVIFVHVSSLETIHMIPKLVNRRQGYPRRVQFYTYGTSEAIPKVLWGIREIYPCGGVVTFTPCAFLKNPLQVMDTLRKIHKHPLWISYILPQALGMLAKLSCMVGDGDPLILKKYDDLHFPYTWVLKAIEEGVVALLTSPQKVNDGWIQDFFKLQPPSARDALEIAIGGLEAKFKNAPVFQWNGLIEKAIESDLKEMQKELGIMMEYRRYVIITSDEDHKLRQSEIGVEWVNISKFKFEDDFYLK</sequence>
<reference evidence="2 3" key="1">
    <citation type="journal article" date="2008" name="Nature">
        <title>The genome of Laccaria bicolor provides insights into mycorrhizal symbiosis.</title>
        <authorList>
            <person name="Martin F."/>
            <person name="Aerts A."/>
            <person name="Ahren D."/>
            <person name="Brun A."/>
            <person name="Danchin E.G.J."/>
            <person name="Duchaussoy F."/>
            <person name="Gibon J."/>
            <person name="Kohler A."/>
            <person name="Lindquist E."/>
            <person name="Pereda V."/>
            <person name="Salamov A."/>
            <person name="Shapiro H.J."/>
            <person name="Wuyts J."/>
            <person name="Blaudez D."/>
            <person name="Buee M."/>
            <person name="Brokstein P."/>
            <person name="Canbaeck B."/>
            <person name="Cohen D."/>
            <person name="Courty P.E."/>
            <person name="Coutinho P.M."/>
            <person name="Delaruelle C."/>
            <person name="Detter J.C."/>
            <person name="Deveau A."/>
            <person name="DiFazio S."/>
            <person name="Duplessis S."/>
            <person name="Fraissinet-Tachet L."/>
            <person name="Lucic E."/>
            <person name="Frey-Klett P."/>
            <person name="Fourrey C."/>
            <person name="Feussner I."/>
            <person name="Gay G."/>
            <person name="Grimwood J."/>
            <person name="Hoegger P.J."/>
            <person name="Jain P."/>
            <person name="Kilaru S."/>
            <person name="Labbe J."/>
            <person name="Lin Y.C."/>
            <person name="Legue V."/>
            <person name="Le Tacon F."/>
            <person name="Marmeisse R."/>
            <person name="Melayah D."/>
            <person name="Montanini B."/>
            <person name="Muratet M."/>
            <person name="Nehls U."/>
            <person name="Niculita-Hirzel H."/>
            <person name="Oudot-Le Secq M.P."/>
            <person name="Peter M."/>
            <person name="Quesneville H."/>
            <person name="Rajashekar B."/>
            <person name="Reich M."/>
            <person name="Rouhier N."/>
            <person name="Schmutz J."/>
            <person name="Yin T."/>
            <person name="Chalot M."/>
            <person name="Henrissat B."/>
            <person name="Kuees U."/>
            <person name="Lucas S."/>
            <person name="Van de Peer Y."/>
            <person name="Podila G.K."/>
            <person name="Polle A."/>
            <person name="Pukkila P.J."/>
            <person name="Richardson P.M."/>
            <person name="Rouze P."/>
            <person name="Sanders I.R."/>
            <person name="Stajich J.E."/>
            <person name="Tunlid A."/>
            <person name="Tuskan G."/>
            <person name="Grigoriev I.V."/>
        </authorList>
    </citation>
    <scope>NUCLEOTIDE SEQUENCE [LARGE SCALE GENOMIC DNA]</scope>
    <source>
        <strain evidence="3">S238N-H82 / ATCC MYA-4686</strain>
    </source>
</reference>
<dbReference type="InParanoid" id="B0CUG8"/>
<name>B0CUG8_LACBS</name>
<protein>
    <submittedName>
        <fullName evidence="2">Predicted protein</fullName>
    </submittedName>
</protein>
<feature type="region of interest" description="Disordered" evidence="1">
    <location>
        <begin position="1"/>
        <end position="38"/>
    </location>
</feature>
<evidence type="ECO:0000313" key="2">
    <source>
        <dbReference type="EMBL" id="EDR14668.1"/>
    </source>
</evidence>
<evidence type="ECO:0000256" key="1">
    <source>
        <dbReference type="SAM" id="MobiDB-lite"/>
    </source>
</evidence>
<dbReference type="RefSeq" id="XP_001875227.1">
    <property type="nucleotide sequence ID" value="XM_001875192.1"/>
</dbReference>
<dbReference type="KEGG" id="lbc:LACBIDRAFT_305529"/>
<proteinExistence type="predicted"/>
<feature type="compositionally biased region" description="Basic and acidic residues" evidence="1">
    <location>
        <begin position="14"/>
        <end position="28"/>
    </location>
</feature>
<dbReference type="OrthoDB" id="433924at2759"/>